<keyword evidence="3" id="KW-1185">Reference proteome</keyword>
<dbReference type="PANTHER" id="PTHR12393:SF6">
    <property type="entry name" value="SPHINGOMYELIN PHOSPHODIESTERASE 2"/>
    <property type="match status" value="1"/>
</dbReference>
<evidence type="ECO:0000313" key="3">
    <source>
        <dbReference type="Proteomes" id="UP000075714"/>
    </source>
</evidence>
<dbReference type="Proteomes" id="UP000075714">
    <property type="component" value="Unassembled WGS sequence"/>
</dbReference>
<evidence type="ECO:0000313" key="2">
    <source>
        <dbReference type="EMBL" id="KXZ47211.1"/>
    </source>
</evidence>
<comment type="caution">
    <text evidence="2">The sequence shown here is derived from an EMBL/GenBank/DDBJ whole genome shotgun (WGS) entry which is preliminary data.</text>
</comment>
<sequence>MGARAADVWIPSLVVRIATFLPANDIPCTLRLVNKATTAQFPAGSSGAIVRLSLPSPPTEFARAWGPPATSAALRLPLRQRRRLLCLTAASGSIPNMLTALSAAGCEPTREVLAAAAGAGRLSMCRWLREGGGCPLDGGAALSAAAFGGHRHVCEWLVGLQAGSKRNAARAALRGGHLALAEWLLGRRLVAGPAPAAPGRRDRGQGPTRGAAPYHATHGMYEAYDLAAAAAEGCDLATLAVLYPAAMMNLVALRDAGDAAARLTWLRARGYPSHDGGGALVVAARAGNMAALRLLLAEAGKLMPYAAESGSVEVLAWLAGGEVGGAAAVGGNREGEGGGSTAEGEGDGEDEATASAASEAATAVPAAATEATEPVGEEVSKEGGTSLPLTEELLSAAAGGGAAPALEWLAAHGCPMPASGQPYLIAARNGDTATLRCLRRLGLPWGAGSAACEAGPAAATPAGAVATPLAAATTAANTTASASAPTSAAAAGDSLFVLCACDGAVPAPFRLRLLAWLVAEGCPADLPAARLAAARRLRPLAARKAVLAWLDEREGDVGRTDRQGAEGQV</sequence>
<dbReference type="GO" id="GO:0004620">
    <property type="term" value="F:phospholipase activity"/>
    <property type="evidence" value="ECO:0007669"/>
    <property type="project" value="TreeGrafter"/>
</dbReference>
<dbReference type="OrthoDB" id="3792523at2759"/>
<dbReference type="GO" id="GO:0005783">
    <property type="term" value="C:endoplasmic reticulum"/>
    <property type="evidence" value="ECO:0007669"/>
    <property type="project" value="TreeGrafter"/>
</dbReference>
<dbReference type="GO" id="GO:0016020">
    <property type="term" value="C:membrane"/>
    <property type="evidence" value="ECO:0007669"/>
    <property type="project" value="TreeGrafter"/>
</dbReference>
<organism evidence="2 3">
    <name type="scientific">Gonium pectorale</name>
    <name type="common">Green alga</name>
    <dbReference type="NCBI Taxonomy" id="33097"/>
    <lineage>
        <taxon>Eukaryota</taxon>
        <taxon>Viridiplantae</taxon>
        <taxon>Chlorophyta</taxon>
        <taxon>core chlorophytes</taxon>
        <taxon>Chlorophyceae</taxon>
        <taxon>CS clade</taxon>
        <taxon>Chlamydomonadales</taxon>
        <taxon>Volvocaceae</taxon>
        <taxon>Gonium</taxon>
    </lineage>
</organism>
<dbReference type="InterPro" id="IPR036770">
    <property type="entry name" value="Ankyrin_rpt-contain_sf"/>
</dbReference>
<reference evidence="3" key="1">
    <citation type="journal article" date="2016" name="Nat. Commun.">
        <title>The Gonium pectorale genome demonstrates co-option of cell cycle regulation during the evolution of multicellularity.</title>
        <authorList>
            <person name="Hanschen E.R."/>
            <person name="Marriage T.N."/>
            <person name="Ferris P.J."/>
            <person name="Hamaji T."/>
            <person name="Toyoda A."/>
            <person name="Fujiyama A."/>
            <person name="Neme R."/>
            <person name="Noguchi H."/>
            <person name="Minakuchi Y."/>
            <person name="Suzuki M."/>
            <person name="Kawai-Toyooka H."/>
            <person name="Smith D.R."/>
            <person name="Sparks H."/>
            <person name="Anderson J."/>
            <person name="Bakaric R."/>
            <person name="Luria V."/>
            <person name="Karger A."/>
            <person name="Kirschner M.W."/>
            <person name="Durand P.M."/>
            <person name="Michod R.E."/>
            <person name="Nozaki H."/>
            <person name="Olson B.J."/>
        </authorList>
    </citation>
    <scope>NUCLEOTIDE SEQUENCE [LARGE SCALE GENOMIC DNA]</scope>
    <source>
        <strain evidence="3">NIES-2863</strain>
    </source>
</reference>
<accession>A0A150GBI7</accession>
<feature type="compositionally biased region" description="Low complexity" evidence="1">
    <location>
        <begin position="353"/>
        <end position="374"/>
    </location>
</feature>
<dbReference type="AlphaFoldDB" id="A0A150GBI7"/>
<dbReference type="Gene3D" id="1.25.40.20">
    <property type="entry name" value="Ankyrin repeat-containing domain"/>
    <property type="match status" value="1"/>
</dbReference>
<name>A0A150GBI7_GONPE</name>
<gene>
    <name evidence="2" type="ORF">GPECTOR_37g217</name>
</gene>
<evidence type="ECO:0008006" key="4">
    <source>
        <dbReference type="Google" id="ProtNLM"/>
    </source>
</evidence>
<dbReference type="GO" id="GO:0046513">
    <property type="term" value="P:ceramide biosynthetic process"/>
    <property type="evidence" value="ECO:0007669"/>
    <property type="project" value="TreeGrafter"/>
</dbReference>
<protein>
    <recommendedName>
        <fullName evidence="4">Ankyrin repeat domain-containing protein</fullName>
    </recommendedName>
</protein>
<dbReference type="SUPFAM" id="SSF48403">
    <property type="entry name" value="Ankyrin repeat"/>
    <property type="match status" value="1"/>
</dbReference>
<proteinExistence type="predicted"/>
<evidence type="ECO:0000256" key="1">
    <source>
        <dbReference type="SAM" id="MobiDB-lite"/>
    </source>
</evidence>
<dbReference type="EMBL" id="LSYV01000038">
    <property type="protein sequence ID" value="KXZ47211.1"/>
    <property type="molecule type" value="Genomic_DNA"/>
</dbReference>
<feature type="region of interest" description="Disordered" evidence="1">
    <location>
        <begin position="328"/>
        <end position="384"/>
    </location>
</feature>
<dbReference type="PANTHER" id="PTHR12393">
    <property type="entry name" value="SPHINGOMYELIN PHOSPHODIESTERASE RELATED"/>
    <property type="match status" value="1"/>
</dbReference>
<dbReference type="STRING" id="33097.A0A150GBI7"/>
<dbReference type="GO" id="GO:0030149">
    <property type="term" value="P:sphingolipid catabolic process"/>
    <property type="evidence" value="ECO:0007669"/>
    <property type="project" value="TreeGrafter"/>
</dbReference>
<dbReference type="GO" id="GO:0071944">
    <property type="term" value="C:cell periphery"/>
    <property type="evidence" value="ECO:0007669"/>
    <property type="project" value="TreeGrafter"/>
</dbReference>